<reference evidence="10" key="2">
    <citation type="submission" date="2018-04" db="EMBL/GenBank/DDBJ databases">
        <title>OnivRS2 (Oryza nivara Reference Sequence Version 2).</title>
        <authorList>
            <person name="Zhang J."/>
            <person name="Kudrna D."/>
            <person name="Lee S."/>
            <person name="Talag J."/>
            <person name="Rajasekar S."/>
            <person name="Welchert J."/>
            <person name="Hsing Y.-I."/>
            <person name="Wing R.A."/>
        </authorList>
    </citation>
    <scope>NUCLEOTIDE SEQUENCE [LARGE SCALE GENOMIC DNA]</scope>
    <source>
        <strain evidence="10">SL10</strain>
    </source>
</reference>
<organism evidence="10">
    <name type="scientific">Oryza nivara</name>
    <name type="common">Indian wild rice</name>
    <name type="synonym">Oryza sativa f. spontanea</name>
    <dbReference type="NCBI Taxonomy" id="4536"/>
    <lineage>
        <taxon>Eukaryota</taxon>
        <taxon>Viridiplantae</taxon>
        <taxon>Streptophyta</taxon>
        <taxon>Embryophyta</taxon>
        <taxon>Tracheophyta</taxon>
        <taxon>Spermatophyta</taxon>
        <taxon>Magnoliopsida</taxon>
        <taxon>Liliopsida</taxon>
        <taxon>Poales</taxon>
        <taxon>Poaceae</taxon>
        <taxon>BOP clade</taxon>
        <taxon>Oryzoideae</taxon>
        <taxon>Oryzeae</taxon>
        <taxon>Oryzinae</taxon>
        <taxon>Oryza</taxon>
    </lineage>
</organism>
<dbReference type="Pfam" id="PF00232">
    <property type="entry name" value="Glyco_hydro_1"/>
    <property type="match status" value="1"/>
</dbReference>
<evidence type="ECO:0000256" key="4">
    <source>
        <dbReference type="ARBA" id="ARBA00023157"/>
    </source>
</evidence>
<reference evidence="10" key="1">
    <citation type="submission" date="2015-04" db="UniProtKB">
        <authorList>
            <consortium name="EnsemblPlants"/>
        </authorList>
    </citation>
    <scope>IDENTIFICATION</scope>
    <source>
        <strain evidence="10">SL10</strain>
    </source>
</reference>
<sequence>MAWLGIGMGRQIVPVLVFVAVLCSGVDASFNRYSFPKDFIFGTGSAAYQYEGAAKEGGRGPSVWDTFSHIPGKILNGDTGDVADDFYHRYKEDVNLLKDMNMDAFRFSISWSRILPNGTLSGGVNKEGVAFYNNLINEIIAKGMKPFVTIFHWDTPQALESKYGGFLSENIMQIWIVNIFSKDYVDFAEVCFREFGDRVKFWATFNEPWTYCSQGYGTGIHAPGRCSPYVSTSCAGGDSSREPYLAAHHVILAHATAVHLYRTKYQPTQHGQIGITAVSHWFVPYNDTAADRRAVQRSLDFMYGWFLDPIVHGDYPGTMRGWLGARLPAFTAEQAAAARGSYDFIGVNYYTTYYAKSVPPPSSNRLSYDTDIRANTTGFRNGKPIGPQEFTPIFFNYPPGLRELLLYTKRRYNNPIIYVTENGIAEGNNKSLPITEALKDGHRIEFHSKHLQFVNHAIKNGVNVKGYFTWTFMDCFEWGDGYLDRFGLIYIDRLNNLKRYRKQSSYWIANFLKRKKY</sequence>
<dbReference type="GO" id="GO:0005975">
    <property type="term" value="P:carbohydrate metabolic process"/>
    <property type="evidence" value="ECO:0007669"/>
    <property type="project" value="InterPro"/>
</dbReference>
<keyword evidence="4" id="KW-1015">Disulfide bond</keyword>
<evidence type="ECO:0000256" key="2">
    <source>
        <dbReference type="ARBA" id="ARBA00022729"/>
    </source>
</evidence>
<keyword evidence="3 8" id="KW-0378">Hydrolase</keyword>
<dbReference type="EnsemblPlants" id="ONIVA08G17410.1">
    <property type="protein sequence ID" value="ONIVA08G17410.1"/>
    <property type="gene ID" value="ONIVA08G17410"/>
</dbReference>
<dbReference type="SUPFAM" id="SSF51445">
    <property type="entry name" value="(Trans)glycosidases"/>
    <property type="match status" value="1"/>
</dbReference>
<evidence type="ECO:0000256" key="8">
    <source>
        <dbReference type="RuleBase" id="RU004468"/>
    </source>
</evidence>
<dbReference type="HOGENOM" id="CLU_001859_1_0_1"/>
<dbReference type="Proteomes" id="UP000006591">
    <property type="component" value="Chromosome 8"/>
</dbReference>
<dbReference type="eggNOG" id="KOG0626">
    <property type="taxonomic scope" value="Eukaryota"/>
</dbReference>
<dbReference type="OMA" id="TDIRANT"/>
<dbReference type="AlphaFoldDB" id="A0A0E0ICF2"/>
<dbReference type="InterPro" id="IPR017853">
    <property type="entry name" value="GH"/>
</dbReference>
<dbReference type="PRINTS" id="PR00131">
    <property type="entry name" value="GLHYDRLASE1"/>
</dbReference>
<dbReference type="Gramene" id="ONIVA08G17410.1">
    <property type="protein sequence ID" value="ONIVA08G17410.1"/>
    <property type="gene ID" value="ONIVA08G17410"/>
</dbReference>
<keyword evidence="8" id="KW-0326">Glycosidase</keyword>
<comment type="similarity">
    <text evidence="1 7">Belongs to the glycosyl hydrolase 1 family.</text>
</comment>
<dbReference type="InterPro" id="IPR001360">
    <property type="entry name" value="Glyco_hydro_1"/>
</dbReference>
<evidence type="ECO:0000313" key="10">
    <source>
        <dbReference type="EnsemblPlants" id="ONIVA08G17410.1"/>
    </source>
</evidence>
<dbReference type="GO" id="GO:0004565">
    <property type="term" value="F:beta-galactosidase activity"/>
    <property type="evidence" value="ECO:0007669"/>
    <property type="project" value="UniProtKB-ARBA"/>
</dbReference>
<dbReference type="PANTHER" id="PTHR10353:SF334">
    <property type="entry name" value="BETA-GLUCOSIDASE 29"/>
    <property type="match status" value="1"/>
</dbReference>
<feature type="active site" description="Nucleophile" evidence="6">
    <location>
        <position position="421"/>
    </location>
</feature>
<feature type="signal peptide" evidence="9">
    <location>
        <begin position="1"/>
        <end position="28"/>
    </location>
</feature>
<dbReference type="GO" id="GO:0008422">
    <property type="term" value="F:beta-glucosidase activity"/>
    <property type="evidence" value="ECO:0007669"/>
    <property type="project" value="UniProtKB-ARBA"/>
</dbReference>
<evidence type="ECO:0000313" key="11">
    <source>
        <dbReference type="Proteomes" id="UP000006591"/>
    </source>
</evidence>
<keyword evidence="11" id="KW-1185">Reference proteome</keyword>
<keyword evidence="2 9" id="KW-0732">Signal</keyword>
<evidence type="ECO:0000256" key="9">
    <source>
        <dbReference type="SAM" id="SignalP"/>
    </source>
</evidence>
<evidence type="ECO:0000256" key="1">
    <source>
        <dbReference type="ARBA" id="ARBA00010838"/>
    </source>
</evidence>
<dbReference type="InterPro" id="IPR033132">
    <property type="entry name" value="GH_1_N_CS"/>
</dbReference>
<evidence type="ECO:0000256" key="6">
    <source>
        <dbReference type="PROSITE-ProRule" id="PRU10055"/>
    </source>
</evidence>
<dbReference type="PANTHER" id="PTHR10353">
    <property type="entry name" value="GLYCOSYL HYDROLASE"/>
    <property type="match status" value="1"/>
</dbReference>
<dbReference type="Gene3D" id="3.20.20.80">
    <property type="entry name" value="Glycosidases"/>
    <property type="match status" value="1"/>
</dbReference>
<evidence type="ECO:0000256" key="5">
    <source>
        <dbReference type="ARBA" id="ARBA00023180"/>
    </source>
</evidence>
<dbReference type="FunFam" id="3.20.20.80:FF:000020">
    <property type="entry name" value="Beta-glucosidase 12"/>
    <property type="match status" value="1"/>
</dbReference>
<dbReference type="GO" id="GO:0033907">
    <property type="term" value="F:beta-D-fucosidase activity"/>
    <property type="evidence" value="ECO:0007669"/>
    <property type="project" value="UniProtKB-ARBA"/>
</dbReference>
<dbReference type="STRING" id="4536.A0A0E0ICF2"/>
<evidence type="ECO:0008006" key="12">
    <source>
        <dbReference type="Google" id="ProtNLM"/>
    </source>
</evidence>
<dbReference type="InterPro" id="IPR018120">
    <property type="entry name" value="Glyco_hydro_1_AS"/>
</dbReference>
<keyword evidence="5" id="KW-0325">Glycoprotein</keyword>
<dbReference type="PROSITE" id="PS00572">
    <property type="entry name" value="GLYCOSYL_HYDROL_F1_1"/>
    <property type="match status" value="1"/>
</dbReference>
<dbReference type="PROSITE" id="PS00653">
    <property type="entry name" value="GLYCOSYL_HYDROL_F1_2"/>
    <property type="match status" value="1"/>
</dbReference>
<evidence type="ECO:0000256" key="3">
    <source>
        <dbReference type="ARBA" id="ARBA00022801"/>
    </source>
</evidence>
<protein>
    <recommendedName>
        <fullName evidence="12">Beta-glucosidase</fullName>
    </recommendedName>
</protein>
<evidence type="ECO:0000256" key="7">
    <source>
        <dbReference type="RuleBase" id="RU003690"/>
    </source>
</evidence>
<proteinExistence type="inferred from homology"/>
<name>A0A0E0ICF2_ORYNI</name>
<feature type="chain" id="PRO_5002362571" description="Beta-glucosidase" evidence="9">
    <location>
        <begin position="29"/>
        <end position="517"/>
    </location>
</feature>
<accession>A0A0E0ICF2</accession>